<dbReference type="AlphaFoldDB" id="A0AAX3MVI9"/>
<dbReference type="EMBL" id="CP118101">
    <property type="protein sequence ID" value="WDH81621.1"/>
    <property type="molecule type" value="Genomic_DNA"/>
</dbReference>
<evidence type="ECO:0000313" key="18">
    <source>
        <dbReference type="Proteomes" id="UP001221519"/>
    </source>
</evidence>
<protein>
    <recommendedName>
        <fullName evidence="9">Leucine--tRNA ligase</fullName>
        <ecNumber evidence="9">6.1.1.4</ecNumber>
    </recommendedName>
    <alternativeName>
        <fullName evidence="9">Leucyl-tRNA synthetase</fullName>
        <shortName evidence="9">LeuRS</shortName>
    </alternativeName>
</protein>
<keyword evidence="18" id="KW-1185">Reference proteome</keyword>
<dbReference type="GO" id="GO:0002161">
    <property type="term" value="F:aminoacyl-tRNA deacylase activity"/>
    <property type="evidence" value="ECO:0007669"/>
    <property type="project" value="InterPro"/>
</dbReference>
<dbReference type="SUPFAM" id="SSF47323">
    <property type="entry name" value="Anticodon-binding domain of a subclass of class I aminoacyl-tRNA synthetases"/>
    <property type="match status" value="1"/>
</dbReference>
<dbReference type="InterPro" id="IPR013155">
    <property type="entry name" value="M/V/L/I-tRNA-synth_anticd-bd"/>
</dbReference>
<reference evidence="15 18" key="1">
    <citation type="submission" date="2023-02" db="EMBL/GenBank/DDBJ databases">
        <title>Pathogen: clinical or host-associated sample.</title>
        <authorList>
            <person name="Hergert J."/>
            <person name="Casey R."/>
            <person name="Wagner J."/>
            <person name="Young E.L."/>
            <person name="Oakeson K.F."/>
        </authorList>
    </citation>
    <scope>NUCLEOTIDE SEQUENCE</scope>
    <source>
        <strain evidence="16 18">2022CK-00829</strain>
        <strain evidence="15">2022CK-00830</strain>
    </source>
</reference>
<keyword evidence="7 9" id="KW-0030">Aminoacyl-tRNA synthetase</keyword>
<comment type="subcellular location">
    <subcellularLocation>
        <location evidence="9">Cytoplasm</location>
    </subcellularLocation>
</comment>
<feature type="binding site" evidence="9">
    <location>
        <position position="587"/>
    </location>
    <ligand>
        <name>ATP</name>
        <dbReference type="ChEBI" id="CHEBI:30616"/>
    </ligand>
</feature>
<dbReference type="EC" id="6.1.1.4" evidence="9"/>
<evidence type="ECO:0000256" key="1">
    <source>
        <dbReference type="ARBA" id="ARBA00005594"/>
    </source>
</evidence>
<dbReference type="SUPFAM" id="SSF50677">
    <property type="entry name" value="ValRS/IleRS/LeuRS editing domain"/>
    <property type="match status" value="1"/>
</dbReference>
<keyword evidence="4 9" id="KW-0547">Nucleotide-binding</keyword>
<feature type="short sequence motif" description="'KMSKS' region" evidence="9">
    <location>
        <begin position="584"/>
        <end position="588"/>
    </location>
</feature>
<keyword evidence="5 9" id="KW-0067">ATP-binding</keyword>
<feature type="domain" description="Leucyl-tRNA synthetase editing" evidence="14">
    <location>
        <begin position="227"/>
        <end position="406"/>
    </location>
</feature>
<dbReference type="InterPro" id="IPR014729">
    <property type="entry name" value="Rossmann-like_a/b/a_fold"/>
</dbReference>
<dbReference type="PANTHER" id="PTHR43740:SF2">
    <property type="entry name" value="LEUCINE--TRNA LIGASE, MITOCHONDRIAL"/>
    <property type="match status" value="1"/>
</dbReference>
<dbReference type="Gene3D" id="3.10.20.590">
    <property type="match status" value="1"/>
</dbReference>
<evidence type="ECO:0000256" key="5">
    <source>
        <dbReference type="ARBA" id="ARBA00022840"/>
    </source>
</evidence>
<dbReference type="GO" id="GO:0004823">
    <property type="term" value="F:leucine-tRNA ligase activity"/>
    <property type="evidence" value="ECO:0007669"/>
    <property type="project" value="UniProtKB-UniRule"/>
</dbReference>
<evidence type="ECO:0000259" key="12">
    <source>
        <dbReference type="Pfam" id="PF08264"/>
    </source>
</evidence>
<dbReference type="InterPro" id="IPR002302">
    <property type="entry name" value="Leu-tRNA-ligase"/>
</dbReference>
<dbReference type="Pfam" id="PF13603">
    <property type="entry name" value="tRNA-synt_1_2"/>
    <property type="match status" value="1"/>
</dbReference>
<dbReference type="InterPro" id="IPR001412">
    <property type="entry name" value="aa-tRNA-synth_I_CS"/>
</dbReference>
<dbReference type="InterPro" id="IPR009080">
    <property type="entry name" value="tRNAsynth_Ia_anticodon-bd"/>
</dbReference>
<dbReference type="InterPro" id="IPR002300">
    <property type="entry name" value="aa-tRNA-synth_Ia"/>
</dbReference>
<dbReference type="Pfam" id="PF08264">
    <property type="entry name" value="Anticodon_1"/>
    <property type="match status" value="1"/>
</dbReference>
<dbReference type="Gene3D" id="3.40.50.620">
    <property type="entry name" value="HUPs"/>
    <property type="match status" value="2"/>
</dbReference>
<evidence type="ECO:0000313" key="16">
    <source>
        <dbReference type="EMBL" id="WDI01338.1"/>
    </source>
</evidence>
<evidence type="ECO:0000259" key="14">
    <source>
        <dbReference type="Pfam" id="PF13603"/>
    </source>
</evidence>
<feature type="domain" description="Methionyl/Valyl/Leucyl/Isoleucyl-tRNA synthetase anticodon-binding" evidence="12">
    <location>
        <begin position="664"/>
        <end position="774"/>
    </location>
</feature>
<dbReference type="EMBL" id="CP118108">
    <property type="protein sequence ID" value="WDI01338.1"/>
    <property type="molecule type" value="Genomic_DNA"/>
</dbReference>
<dbReference type="GO" id="GO:0005524">
    <property type="term" value="F:ATP binding"/>
    <property type="evidence" value="ECO:0007669"/>
    <property type="project" value="UniProtKB-UniRule"/>
</dbReference>
<comment type="caution">
    <text evidence="9">Lacks conserved residue(s) required for the propagation of feature annotation.</text>
</comment>
<comment type="similarity">
    <text evidence="1 9 10">Belongs to the class-I aminoacyl-tRNA synthetase family.</text>
</comment>
<dbReference type="FunFam" id="3.40.50.620:FF:000056">
    <property type="entry name" value="Leucine--tRNA ligase"/>
    <property type="match status" value="1"/>
</dbReference>
<organism evidence="15 17">
    <name type="scientific">Paenibacillus urinalis</name>
    <dbReference type="NCBI Taxonomy" id="521520"/>
    <lineage>
        <taxon>Bacteria</taxon>
        <taxon>Bacillati</taxon>
        <taxon>Bacillota</taxon>
        <taxon>Bacilli</taxon>
        <taxon>Bacillales</taxon>
        <taxon>Paenibacillaceae</taxon>
        <taxon>Paenibacillus</taxon>
    </lineage>
</organism>
<dbReference type="Proteomes" id="UP001220962">
    <property type="component" value="Chromosome"/>
</dbReference>
<dbReference type="Pfam" id="PF00133">
    <property type="entry name" value="tRNA-synt_1"/>
    <property type="match status" value="1"/>
</dbReference>
<evidence type="ECO:0000259" key="11">
    <source>
        <dbReference type="Pfam" id="PF00133"/>
    </source>
</evidence>
<keyword evidence="2 9" id="KW-0963">Cytoplasm</keyword>
<feature type="domain" description="Methionyl/Leucyl tRNA synthetase" evidence="13">
    <location>
        <begin position="47"/>
        <end position="178"/>
    </location>
</feature>
<dbReference type="Gene3D" id="1.10.730.10">
    <property type="entry name" value="Isoleucyl-tRNA Synthetase, Domain 1"/>
    <property type="match status" value="1"/>
</dbReference>
<dbReference type="FunFam" id="3.40.50.620:FF:000077">
    <property type="entry name" value="Leucine--tRNA ligase"/>
    <property type="match status" value="1"/>
</dbReference>
<evidence type="ECO:0000256" key="9">
    <source>
        <dbReference type="HAMAP-Rule" id="MF_00049"/>
    </source>
</evidence>
<evidence type="ECO:0000313" key="17">
    <source>
        <dbReference type="Proteomes" id="UP001220962"/>
    </source>
</evidence>
<comment type="catalytic activity">
    <reaction evidence="8 9">
        <text>tRNA(Leu) + L-leucine + ATP = L-leucyl-tRNA(Leu) + AMP + diphosphate</text>
        <dbReference type="Rhea" id="RHEA:11688"/>
        <dbReference type="Rhea" id="RHEA-COMP:9613"/>
        <dbReference type="Rhea" id="RHEA-COMP:9622"/>
        <dbReference type="ChEBI" id="CHEBI:30616"/>
        <dbReference type="ChEBI" id="CHEBI:33019"/>
        <dbReference type="ChEBI" id="CHEBI:57427"/>
        <dbReference type="ChEBI" id="CHEBI:78442"/>
        <dbReference type="ChEBI" id="CHEBI:78494"/>
        <dbReference type="ChEBI" id="CHEBI:456215"/>
        <dbReference type="EC" id="6.1.1.4"/>
    </reaction>
</comment>
<dbReference type="PROSITE" id="PS00178">
    <property type="entry name" value="AA_TRNA_LIGASE_I"/>
    <property type="match status" value="1"/>
</dbReference>
<dbReference type="FunFam" id="1.10.730.10:FF:000011">
    <property type="entry name" value="Leucine--tRNA ligase chloroplastic/mitochondrial"/>
    <property type="match status" value="1"/>
</dbReference>
<dbReference type="InterPro" id="IPR025709">
    <property type="entry name" value="Leu_tRNA-synth_edit"/>
</dbReference>
<dbReference type="InterPro" id="IPR015413">
    <property type="entry name" value="Methionyl/Leucyl_tRNA_Synth"/>
</dbReference>
<dbReference type="CDD" id="cd00812">
    <property type="entry name" value="LeuRS_core"/>
    <property type="match status" value="1"/>
</dbReference>
<keyword evidence="6 9" id="KW-0648">Protein biosynthesis</keyword>
<dbReference type="Proteomes" id="UP001221519">
    <property type="component" value="Chromosome"/>
</dbReference>
<evidence type="ECO:0000259" key="13">
    <source>
        <dbReference type="Pfam" id="PF09334"/>
    </source>
</evidence>
<dbReference type="PRINTS" id="PR00985">
    <property type="entry name" value="TRNASYNTHLEU"/>
</dbReference>
<evidence type="ECO:0000313" key="15">
    <source>
        <dbReference type="EMBL" id="WDH81621.1"/>
    </source>
</evidence>
<dbReference type="CDD" id="cd07958">
    <property type="entry name" value="Anticodon_Ia_Leu_BEm"/>
    <property type="match status" value="1"/>
</dbReference>
<evidence type="ECO:0000256" key="3">
    <source>
        <dbReference type="ARBA" id="ARBA00022598"/>
    </source>
</evidence>
<dbReference type="HAMAP" id="MF_00049_B">
    <property type="entry name" value="Leu_tRNA_synth_B"/>
    <property type="match status" value="1"/>
</dbReference>
<accession>A0AAX3MVI9</accession>
<evidence type="ECO:0000256" key="10">
    <source>
        <dbReference type="RuleBase" id="RU363035"/>
    </source>
</evidence>
<gene>
    <name evidence="9 15" type="primary">leuS</name>
    <name evidence="15" type="ORF">PUW23_19165</name>
    <name evidence="16" type="ORF">PUW25_19010</name>
</gene>
<dbReference type="Pfam" id="PF09334">
    <property type="entry name" value="tRNA-synt_1g"/>
    <property type="match status" value="1"/>
</dbReference>
<evidence type="ECO:0000256" key="7">
    <source>
        <dbReference type="ARBA" id="ARBA00023146"/>
    </source>
</evidence>
<name>A0AAX3MVI9_9BACL</name>
<evidence type="ECO:0000256" key="8">
    <source>
        <dbReference type="ARBA" id="ARBA00047469"/>
    </source>
</evidence>
<dbReference type="SUPFAM" id="SSF52374">
    <property type="entry name" value="Nucleotidylyl transferase"/>
    <property type="match status" value="1"/>
</dbReference>
<dbReference type="GO" id="GO:0005829">
    <property type="term" value="C:cytosol"/>
    <property type="evidence" value="ECO:0007669"/>
    <property type="project" value="TreeGrafter"/>
</dbReference>
<feature type="domain" description="Aminoacyl-tRNA synthetase class Ia" evidence="11">
    <location>
        <begin position="420"/>
        <end position="610"/>
    </location>
</feature>
<keyword evidence="3 9" id="KW-0436">Ligase</keyword>
<dbReference type="GO" id="GO:0006429">
    <property type="term" value="P:leucyl-tRNA aminoacylation"/>
    <property type="evidence" value="ECO:0007669"/>
    <property type="project" value="UniProtKB-UniRule"/>
</dbReference>
<dbReference type="NCBIfam" id="TIGR00396">
    <property type="entry name" value="leuS_bact"/>
    <property type="match status" value="1"/>
</dbReference>
<evidence type="ECO:0000256" key="4">
    <source>
        <dbReference type="ARBA" id="ARBA00022741"/>
    </source>
</evidence>
<dbReference type="Gene3D" id="3.90.740.10">
    <property type="entry name" value="Valyl/Leucyl/Isoleucyl-tRNA synthetase, editing domain"/>
    <property type="match status" value="1"/>
</dbReference>
<dbReference type="RefSeq" id="WP_047910782.1">
    <property type="nucleotide sequence ID" value="NZ_CP118101.1"/>
</dbReference>
<evidence type="ECO:0000256" key="2">
    <source>
        <dbReference type="ARBA" id="ARBA00022490"/>
    </source>
</evidence>
<dbReference type="PANTHER" id="PTHR43740">
    <property type="entry name" value="LEUCYL-TRNA SYNTHETASE"/>
    <property type="match status" value="1"/>
</dbReference>
<proteinExistence type="inferred from homology"/>
<sequence>MSQKEQPKHGYNPQAIEPKWQQYWDQNKTFKTEENPDKPKFYALDMFPYPSGAGLHVGHPEGYTATDIVSRYKRMRGYNVLHPMGWDAFGLPAEQHAIDTGQHPRDITVKNVNNFRRQIKSLGFSYDWDREISTTDPDYYKWTQWIFIQLYNRGLAYVSEVPVNWCEELGTVLANEEVIDGKSERGGFPVVRKPMRQWVLKITEYADRLLDDLDELDWAESIKDMQRNWIGRSKGAEVTFPLEGHNAGVTVFTTRPDTLFGASYAVLAPEHELVADITTAEQREAVEAYIEKASRKSDLERTDLAKEKTGVFTGAYVINPVNGAKLPVWIADYVLAGYGTGAIMAVPGHDSRDWEFAKEFGLDIIEVVSGGDVTQEAYTGDGAHVNSGFLDGLHNEEAIAAAISWLEENGKGQGKVTYRLRDWLFSRQRYWGEPIPILHLEDGTMKTVPEDQLPLVLPDVEQIKPSGTGESPLANVTEWINTVDPETGMKARRETNTMPQWAGSCWYYLRFIDPHNDKELVSKEKQREWLPVDLYIGGAEHAVLHLLYARFWHKVLYDLGVVETKEPFHKLVNQGMILGTNNEKMSKSRGNVINPDDIVDNFGADTLRIYEMFMGPLEATKPWNENGVEGAHRFLARVWRLFINEDGTLNEKISDQGTEEFKRTWHKTIKKVTDDLEHLRFNTAISQLMIFINEAYKAERLPREAMENFVQLLSPLAPHIAEELWSRLGHEESVTYVAWPGYDESLTVDKEVEIVIQINGKIVQRAHVAADLDAKGLEAHSLELPAIKEALSGKTIRKVIAVPGKLVNIVAG</sequence>
<dbReference type="InterPro" id="IPR009008">
    <property type="entry name" value="Val/Leu/Ile-tRNA-synth_edit"/>
</dbReference>
<evidence type="ECO:0000256" key="6">
    <source>
        <dbReference type="ARBA" id="ARBA00022917"/>
    </source>
</evidence>